<keyword evidence="7 10" id="KW-1133">Transmembrane helix</keyword>
<dbReference type="EMBL" id="QRVK01000018">
    <property type="protein sequence ID" value="RGS41697.1"/>
    <property type="molecule type" value="Genomic_DNA"/>
</dbReference>
<evidence type="ECO:0000256" key="1">
    <source>
        <dbReference type="ARBA" id="ARBA00004162"/>
    </source>
</evidence>
<dbReference type="Proteomes" id="UP000283295">
    <property type="component" value="Unassembled WGS sequence"/>
</dbReference>
<evidence type="ECO:0000256" key="7">
    <source>
        <dbReference type="ARBA" id="ARBA00022989"/>
    </source>
</evidence>
<keyword evidence="3" id="KW-0813">Transport</keyword>
<keyword evidence="5 10" id="KW-0812">Transmembrane</keyword>
<organism evidence="11 12">
    <name type="scientific">Coprococcus eutactus</name>
    <dbReference type="NCBI Taxonomy" id="33043"/>
    <lineage>
        <taxon>Bacteria</taxon>
        <taxon>Bacillati</taxon>
        <taxon>Bacillota</taxon>
        <taxon>Clostridia</taxon>
        <taxon>Lachnospirales</taxon>
        <taxon>Lachnospiraceae</taxon>
        <taxon>Coprococcus</taxon>
    </lineage>
</organism>
<name>A0A412IRC4_9FIRM</name>
<feature type="transmembrane region" description="Helical" evidence="10">
    <location>
        <begin position="20"/>
        <end position="42"/>
    </location>
</feature>
<dbReference type="SMART" id="SM01323">
    <property type="entry name" value="YajC"/>
    <property type="match status" value="1"/>
</dbReference>
<dbReference type="GO" id="GO:0005886">
    <property type="term" value="C:plasma membrane"/>
    <property type="evidence" value="ECO:0007669"/>
    <property type="project" value="UniProtKB-SubCell"/>
</dbReference>
<evidence type="ECO:0000256" key="6">
    <source>
        <dbReference type="ARBA" id="ARBA00022927"/>
    </source>
</evidence>
<dbReference type="AlphaFoldDB" id="A0A412IRC4"/>
<protein>
    <submittedName>
        <fullName evidence="11">Preprotein translocase subunit YajC</fullName>
    </submittedName>
</protein>
<dbReference type="NCBIfam" id="TIGR00739">
    <property type="entry name" value="yajC"/>
    <property type="match status" value="1"/>
</dbReference>
<sequence length="123" mass="13338">MNSLSTILSNASSGASGASGGANIMIIIVYVVVFGAIIYFFMIRPQKKQQAKTQDMQKRIEPGDNIMTTSGFYGTVLDVVDDTTIIVEFGNNKNCRIPMHKSAVAELEKQGSAVESEDDKSKK</sequence>
<reference evidence="11 12" key="1">
    <citation type="submission" date="2018-08" db="EMBL/GenBank/DDBJ databases">
        <title>A genome reference for cultivated species of the human gut microbiota.</title>
        <authorList>
            <person name="Zou Y."/>
            <person name="Xue W."/>
            <person name="Luo G."/>
        </authorList>
    </citation>
    <scope>NUCLEOTIDE SEQUENCE [LARGE SCALE GENOMIC DNA]</scope>
    <source>
        <strain evidence="11 12">AF22-21</strain>
    </source>
</reference>
<dbReference type="PANTHER" id="PTHR33909">
    <property type="entry name" value="SEC TRANSLOCON ACCESSORY COMPLEX SUBUNIT YAJC"/>
    <property type="match status" value="1"/>
</dbReference>
<comment type="similarity">
    <text evidence="2">Belongs to the YajC family.</text>
</comment>
<keyword evidence="6" id="KW-0653">Protein transport</keyword>
<evidence type="ECO:0000313" key="11">
    <source>
        <dbReference type="EMBL" id="RGS41697.1"/>
    </source>
</evidence>
<dbReference type="InterPro" id="IPR003849">
    <property type="entry name" value="Preprotein_translocase_YajC"/>
</dbReference>
<evidence type="ECO:0000256" key="10">
    <source>
        <dbReference type="SAM" id="Phobius"/>
    </source>
</evidence>
<keyword evidence="4" id="KW-1003">Cell membrane</keyword>
<dbReference type="OrthoDB" id="9800132at2"/>
<comment type="subcellular location">
    <subcellularLocation>
        <location evidence="1">Cell membrane</location>
        <topology evidence="1">Single-pass membrane protein</topology>
    </subcellularLocation>
</comment>
<keyword evidence="9 10" id="KW-0472">Membrane</keyword>
<evidence type="ECO:0000256" key="3">
    <source>
        <dbReference type="ARBA" id="ARBA00022448"/>
    </source>
</evidence>
<evidence type="ECO:0000256" key="4">
    <source>
        <dbReference type="ARBA" id="ARBA00022475"/>
    </source>
</evidence>
<dbReference type="GeneID" id="92832488"/>
<accession>A0A412IRC4</accession>
<evidence type="ECO:0000256" key="5">
    <source>
        <dbReference type="ARBA" id="ARBA00022692"/>
    </source>
</evidence>
<dbReference type="PANTHER" id="PTHR33909:SF1">
    <property type="entry name" value="SEC TRANSLOCON ACCESSORY COMPLEX SUBUNIT YAJC"/>
    <property type="match status" value="1"/>
</dbReference>
<evidence type="ECO:0000256" key="9">
    <source>
        <dbReference type="ARBA" id="ARBA00023136"/>
    </source>
</evidence>
<keyword evidence="8" id="KW-0811">Translocation</keyword>
<comment type="caution">
    <text evidence="11">The sequence shown here is derived from an EMBL/GenBank/DDBJ whole genome shotgun (WGS) entry which is preliminary data.</text>
</comment>
<dbReference type="GO" id="GO:0015031">
    <property type="term" value="P:protein transport"/>
    <property type="evidence" value="ECO:0007669"/>
    <property type="project" value="UniProtKB-KW"/>
</dbReference>
<dbReference type="RefSeq" id="WP_004853822.1">
    <property type="nucleotide sequence ID" value="NZ_CABIWG010000007.1"/>
</dbReference>
<dbReference type="Pfam" id="PF02699">
    <property type="entry name" value="YajC"/>
    <property type="match status" value="1"/>
</dbReference>
<evidence type="ECO:0000313" key="12">
    <source>
        <dbReference type="Proteomes" id="UP000283295"/>
    </source>
</evidence>
<dbReference type="PRINTS" id="PR01853">
    <property type="entry name" value="YAJCTRNLCASE"/>
</dbReference>
<evidence type="ECO:0000256" key="2">
    <source>
        <dbReference type="ARBA" id="ARBA00006742"/>
    </source>
</evidence>
<evidence type="ECO:0000256" key="8">
    <source>
        <dbReference type="ARBA" id="ARBA00023010"/>
    </source>
</evidence>
<proteinExistence type="inferred from homology"/>
<gene>
    <name evidence="11" type="primary">yajC</name>
    <name evidence="11" type="ORF">DWX94_08275</name>
</gene>